<dbReference type="Pfam" id="PF08782">
    <property type="entry name" value="c-SKI_SMAD_bind"/>
    <property type="match status" value="1"/>
</dbReference>
<evidence type="ECO:0000259" key="4">
    <source>
        <dbReference type="SMART" id="SM01046"/>
    </source>
</evidence>
<dbReference type="InterPro" id="IPR014890">
    <property type="entry name" value="c-SKI_SMAD4-bd_dom"/>
</dbReference>
<gene>
    <name evidence="5" type="ORF">CHS0354_023496</name>
</gene>
<feature type="compositionally biased region" description="Low complexity" evidence="3">
    <location>
        <begin position="680"/>
        <end position="703"/>
    </location>
</feature>
<evidence type="ECO:0000313" key="6">
    <source>
        <dbReference type="Proteomes" id="UP001195483"/>
    </source>
</evidence>
<feature type="region of interest" description="Disordered" evidence="3">
    <location>
        <begin position="300"/>
        <end position="339"/>
    </location>
</feature>
<proteinExistence type="inferred from homology"/>
<dbReference type="SUPFAM" id="SSF63763">
    <property type="entry name" value="SAND domain-like"/>
    <property type="match status" value="1"/>
</dbReference>
<dbReference type="FunFam" id="3.10.260.20:FF:000002">
    <property type="entry name" value="SKI-like oncogene a"/>
    <property type="match status" value="1"/>
</dbReference>
<dbReference type="SUPFAM" id="SSF46955">
    <property type="entry name" value="Putative DNA-binding domain"/>
    <property type="match status" value="1"/>
</dbReference>
<dbReference type="Gene3D" id="3.10.260.20">
    <property type="entry name" value="Ski"/>
    <property type="match status" value="1"/>
</dbReference>
<dbReference type="GO" id="GO:0046332">
    <property type="term" value="F:SMAD binding"/>
    <property type="evidence" value="ECO:0007669"/>
    <property type="project" value="InterPro"/>
</dbReference>
<dbReference type="GO" id="GO:0000981">
    <property type="term" value="F:DNA-binding transcription factor activity, RNA polymerase II-specific"/>
    <property type="evidence" value="ECO:0007669"/>
    <property type="project" value="TreeGrafter"/>
</dbReference>
<evidence type="ECO:0000313" key="5">
    <source>
        <dbReference type="EMBL" id="KAK3586766.1"/>
    </source>
</evidence>
<dbReference type="Proteomes" id="UP001195483">
    <property type="component" value="Unassembled WGS sequence"/>
</dbReference>
<dbReference type="GO" id="GO:0030514">
    <property type="term" value="P:negative regulation of BMP signaling pathway"/>
    <property type="evidence" value="ECO:0007669"/>
    <property type="project" value="TreeGrafter"/>
</dbReference>
<reference evidence="5" key="1">
    <citation type="journal article" date="2021" name="Genome Biol. Evol.">
        <title>A High-Quality Reference Genome for a Parasitic Bivalve with Doubly Uniparental Inheritance (Bivalvia: Unionida).</title>
        <authorList>
            <person name="Smith C.H."/>
        </authorList>
    </citation>
    <scope>NUCLEOTIDE SEQUENCE</scope>
    <source>
        <strain evidence="5">CHS0354</strain>
    </source>
</reference>
<feature type="compositionally biased region" description="Basic and acidic residues" evidence="3">
    <location>
        <begin position="445"/>
        <end position="455"/>
    </location>
</feature>
<keyword evidence="6" id="KW-1185">Reference proteome</keyword>
<feature type="region of interest" description="Disordered" evidence="3">
    <location>
        <begin position="410"/>
        <end position="485"/>
    </location>
</feature>
<feature type="coiled-coil region" evidence="2">
    <location>
        <begin position="555"/>
        <end position="636"/>
    </location>
</feature>
<organism evidence="5 6">
    <name type="scientific">Potamilus streckersoni</name>
    <dbReference type="NCBI Taxonomy" id="2493646"/>
    <lineage>
        <taxon>Eukaryota</taxon>
        <taxon>Metazoa</taxon>
        <taxon>Spiralia</taxon>
        <taxon>Lophotrochozoa</taxon>
        <taxon>Mollusca</taxon>
        <taxon>Bivalvia</taxon>
        <taxon>Autobranchia</taxon>
        <taxon>Heteroconchia</taxon>
        <taxon>Palaeoheterodonta</taxon>
        <taxon>Unionida</taxon>
        <taxon>Unionoidea</taxon>
        <taxon>Unionidae</taxon>
        <taxon>Ambleminae</taxon>
        <taxon>Lampsilini</taxon>
        <taxon>Potamilus</taxon>
    </lineage>
</organism>
<feature type="region of interest" description="Disordered" evidence="3">
    <location>
        <begin position="663"/>
        <end position="710"/>
    </location>
</feature>
<sequence>MEVVPQSISPHLKRVLKTYQTEATRSLQGPGVGRPGMLPSMLTSSDIAKLSSAEEYRKALVLKSDKGVECDPFRAPPPFPVQQMPVFTPVDCSRSEKTETILEGESIACFVVGGEKRLCLPQILNTVLRDFTLQQINSVCDELHIFCSRCNPEQLETLKVTGILPLSAPSCGLVTKTDAERLCNALLHRSPEKSNTVPSYNSFKVYHECFGKCKGIFCPDQYTSALARCIKCVDCGGWFSPQKYVCHSHKALENRTCHWGFDSANWRSYLLLAKDQGGKEKIQEMLEQVKARFDTGNKYKRKQQIPEIESDLSKRSKSSESKSSENRSGSASSWAAEQGSPPSLRAIMSAGAFQSWPSITSTLKEGKLLPAPPAIMREGFPGIIPPYLHTGPPVLLHPDKVVPHSESARYEPNYAPNVSLAPPPHRKLECNDDDDDESSTVTSHILEKNGHRESGMRAPPSNDHEWFTESDDSSTDYISSPDGEGSSSFYIMRSSAIEEELGMIRRALDGKVGTSKESKDKFLQEFSRIRLRHDEQLSEKIREKHRMKQESEAPSNELVQEYQEKNKKLKKEIARICVEAETRIQEVQEDKEKLIKDVKAIHDREDMETSKLIQMNRDLQAQLQQFEIAYEQIRVENILMSEKLHQLGINILDLLSKPSFNGNHVKSPPMSPPRSLAVETMSSTRQRGSTSSHHSSTKESSTSVKKERDT</sequence>
<comment type="caution">
    <text evidence="5">The sequence shown here is derived from an EMBL/GenBank/DDBJ whole genome shotgun (WGS) entry which is preliminary data.</text>
</comment>
<dbReference type="Gene3D" id="3.10.390.10">
    <property type="entry name" value="SAND domain-like"/>
    <property type="match status" value="1"/>
</dbReference>
<name>A0AAE0S7H8_9BIVA</name>
<dbReference type="PANTHER" id="PTHR10005">
    <property type="entry name" value="SKI ONCOGENE-RELATED"/>
    <property type="match status" value="1"/>
</dbReference>
<evidence type="ECO:0000256" key="2">
    <source>
        <dbReference type="SAM" id="Coils"/>
    </source>
</evidence>
<accession>A0AAE0S7H8</accession>
<dbReference type="CDD" id="cd21079">
    <property type="entry name" value="DHD_Ski_Sno"/>
    <property type="match status" value="1"/>
</dbReference>
<reference evidence="5" key="3">
    <citation type="submission" date="2023-05" db="EMBL/GenBank/DDBJ databases">
        <authorList>
            <person name="Smith C.H."/>
        </authorList>
    </citation>
    <scope>NUCLEOTIDE SEQUENCE</scope>
    <source>
        <strain evidence="5">CHS0354</strain>
        <tissue evidence="5">Mantle</tissue>
    </source>
</reference>
<reference evidence="5" key="2">
    <citation type="journal article" date="2021" name="Genome Biol. Evol.">
        <title>Developing a high-quality reference genome for a parasitic bivalve with doubly uniparental inheritance (Bivalvia: Unionida).</title>
        <authorList>
            <person name="Smith C.H."/>
        </authorList>
    </citation>
    <scope>NUCLEOTIDE SEQUENCE</scope>
    <source>
        <strain evidence="5">CHS0354</strain>
        <tissue evidence="5">Mantle</tissue>
    </source>
</reference>
<keyword evidence="2" id="KW-0175">Coiled coil</keyword>
<dbReference type="GO" id="GO:0005737">
    <property type="term" value="C:cytoplasm"/>
    <property type="evidence" value="ECO:0007669"/>
    <property type="project" value="TreeGrafter"/>
</dbReference>
<protein>
    <recommendedName>
        <fullName evidence="4">c-SKI SMAD4-binding domain-containing protein</fullName>
    </recommendedName>
</protein>
<feature type="domain" description="c-SKI SMAD4-binding" evidence="4">
    <location>
        <begin position="202"/>
        <end position="294"/>
    </location>
</feature>
<dbReference type="EMBL" id="JAEAOA010001416">
    <property type="protein sequence ID" value="KAK3586766.1"/>
    <property type="molecule type" value="Genomic_DNA"/>
</dbReference>
<evidence type="ECO:0000256" key="3">
    <source>
        <dbReference type="SAM" id="MobiDB-lite"/>
    </source>
</evidence>
<evidence type="ECO:0000256" key="1">
    <source>
        <dbReference type="ARBA" id="ARBA00009513"/>
    </source>
</evidence>
<dbReference type="FunFam" id="3.10.390.10:FF:000002">
    <property type="entry name" value="Putative ski oncogene"/>
    <property type="match status" value="1"/>
</dbReference>
<dbReference type="InterPro" id="IPR010919">
    <property type="entry name" value="SAND-like_dom_sf"/>
</dbReference>
<dbReference type="AlphaFoldDB" id="A0AAE0S7H8"/>
<dbReference type="GO" id="GO:0005634">
    <property type="term" value="C:nucleus"/>
    <property type="evidence" value="ECO:0007669"/>
    <property type="project" value="TreeGrafter"/>
</dbReference>
<dbReference type="InterPro" id="IPR003380">
    <property type="entry name" value="SKI/SNO/DAC"/>
</dbReference>
<dbReference type="GO" id="GO:0000978">
    <property type="term" value="F:RNA polymerase II cis-regulatory region sequence-specific DNA binding"/>
    <property type="evidence" value="ECO:0007669"/>
    <property type="project" value="TreeGrafter"/>
</dbReference>
<dbReference type="Pfam" id="PF02437">
    <property type="entry name" value="Ski_Sno_DHD"/>
    <property type="match status" value="1"/>
</dbReference>
<dbReference type="SMART" id="SM01046">
    <property type="entry name" value="c-SKI_SMAD_bind"/>
    <property type="match status" value="1"/>
</dbReference>
<dbReference type="InterPro" id="IPR009061">
    <property type="entry name" value="DNA-bd_dom_put_sf"/>
</dbReference>
<feature type="compositionally biased region" description="Basic and acidic residues" evidence="3">
    <location>
        <begin position="311"/>
        <end position="325"/>
    </location>
</feature>
<comment type="similarity">
    <text evidence="1">Belongs to the SKI family.</text>
</comment>
<dbReference type="InterPro" id="IPR037000">
    <property type="entry name" value="Ski_DNA-bd_sf"/>
</dbReference>
<dbReference type="GO" id="GO:0005667">
    <property type="term" value="C:transcription regulator complex"/>
    <property type="evidence" value="ECO:0007669"/>
    <property type="project" value="TreeGrafter"/>
</dbReference>
<dbReference type="PANTHER" id="PTHR10005:SF25">
    <property type="entry name" value="SNO ONCOGENE, ISOFORM B"/>
    <property type="match status" value="1"/>
</dbReference>
<dbReference type="InterPro" id="IPR023216">
    <property type="entry name" value="Tscrpt_reg_SKI_SnoN"/>
</dbReference>